<name>A0A8T9B9B8_9HELO</name>
<feature type="domain" description="C2H2-type" evidence="2">
    <location>
        <begin position="625"/>
        <end position="655"/>
    </location>
</feature>
<dbReference type="InterPro" id="IPR013087">
    <property type="entry name" value="Znf_C2H2_type"/>
</dbReference>
<protein>
    <recommendedName>
        <fullName evidence="2">C2H2-type domain-containing protein</fullName>
    </recommendedName>
</protein>
<dbReference type="OrthoDB" id="5062908at2759"/>
<feature type="region of interest" description="Disordered" evidence="1">
    <location>
        <begin position="265"/>
        <end position="299"/>
    </location>
</feature>
<gene>
    <name evidence="3" type="ORF">LARI1_G008526</name>
</gene>
<dbReference type="Gene3D" id="3.30.160.60">
    <property type="entry name" value="Classic Zinc Finger"/>
    <property type="match status" value="1"/>
</dbReference>
<organism evidence="3 4">
    <name type="scientific">Lachnellula arida</name>
    <dbReference type="NCBI Taxonomy" id="1316785"/>
    <lineage>
        <taxon>Eukaryota</taxon>
        <taxon>Fungi</taxon>
        <taxon>Dikarya</taxon>
        <taxon>Ascomycota</taxon>
        <taxon>Pezizomycotina</taxon>
        <taxon>Leotiomycetes</taxon>
        <taxon>Helotiales</taxon>
        <taxon>Lachnaceae</taxon>
        <taxon>Lachnellula</taxon>
    </lineage>
</organism>
<dbReference type="Pfam" id="PF26177">
    <property type="entry name" value="zf_C2H2_17_1st"/>
    <property type="match status" value="1"/>
</dbReference>
<proteinExistence type="predicted"/>
<sequence>MAGFDPQKRTRTKAAARKIVFLFRSNISNQPRCSGPRIPLQPFPGSHHVISSRDRIPSEGSGEMYGLHFALRLAISIGHKGTPDMDGSSMLHHVVIFLMVRGVGPQPPAGASHVAITKDLEPLDQPCPYKDNGLLFPLVLQHDRSCPVDLEEVTVANRRQRVILASIYAPDSLSLANGSNFTSGLPDFSFRQTAPIQGQNSGSYWNGEGSQYLHHDTSAHAHNGFVDSFDSYAAQESQSGPRNAGSSVLGSSQTQWNEGLASTQLESKDMSRLPSQDINGVNSQRVAQSSTGNIYDEPSRMFPNAQASFHMSSARSDITTRSISPENTALCTSAQQMDLQDFEYPFLGDDVAGVHPIVHRDSNASMEPYPLNVSLSGPCFNTFGTTGDEPFSFTVGSNSMVSHGPVSRESVYNPSTVDSSMLWDNANPEFLDSQRSSPILPEDTWPLQPLMTSTTGSPSTYSPSLEALSPRYVQDYPDLMELPPYATDDRVTRKPMGPRQSKVASDLASKSRQQRLLGSEASDDSFRLVGRSALEIDNTARDHPLYHNVSARPDGLYHCPWEGQVSCQHKPEKLKCNYDKFVDSHLKPYRCKVVACETLHFSSTACLLRHEREAHAMHGHGDKPYLCTHEGCERGVPGNGFPRHWNLRDHMKRVHNDPGQAKSCSPGRSPPPSAPSRGKKRKADDKPESQPTEKVRKGVATPPVVVHQPQKPSLTEQYERDLQKATAILEQLRDPKEAARNMNLLHSMHDCIKVMAQTSKRINDAPSTGQSG</sequence>
<feature type="compositionally biased region" description="Basic and acidic residues" evidence="1">
    <location>
        <begin position="682"/>
        <end position="696"/>
    </location>
</feature>
<evidence type="ECO:0000259" key="2">
    <source>
        <dbReference type="SMART" id="SM00355"/>
    </source>
</evidence>
<feature type="region of interest" description="Disordered" evidence="1">
    <location>
        <begin position="480"/>
        <end position="519"/>
    </location>
</feature>
<evidence type="ECO:0000256" key="1">
    <source>
        <dbReference type="SAM" id="MobiDB-lite"/>
    </source>
</evidence>
<dbReference type="Pfam" id="PF26176">
    <property type="entry name" value="zf_C2H2_17_2"/>
    <property type="match status" value="1"/>
</dbReference>
<accession>A0A8T9B9B8</accession>
<comment type="caution">
    <text evidence="3">The sequence shown here is derived from an EMBL/GenBank/DDBJ whole genome shotgun (WGS) entry which is preliminary data.</text>
</comment>
<reference evidence="3 4" key="1">
    <citation type="submission" date="2018-05" db="EMBL/GenBank/DDBJ databases">
        <title>Whole genome sequencing for identification of molecular markers to develop diagnostic detection tools for the regulated plant pathogen Lachnellula willkommii.</title>
        <authorList>
            <person name="Giroux E."/>
            <person name="Bilodeau G."/>
        </authorList>
    </citation>
    <scope>NUCLEOTIDE SEQUENCE [LARGE SCALE GENOMIC DNA]</scope>
    <source>
        <strain evidence="3 4">CBS 203.66</strain>
    </source>
</reference>
<feature type="domain" description="C2H2-type" evidence="2">
    <location>
        <begin position="589"/>
        <end position="615"/>
    </location>
</feature>
<feature type="region of interest" description="Disordered" evidence="1">
    <location>
        <begin position="234"/>
        <end position="253"/>
    </location>
</feature>
<dbReference type="SMART" id="SM00355">
    <property type="entry name" value="ZnF_C2H2"/>
    <property type="match status" value="2"/>
</dbReference>
<keyword evidence="4" id="KW-1185">Reference proteome</keyword>
<feature type="compositionally biased region" description="Polar residues" evidence="1">
    <location>
        <begin position="273"/>
        <end position="293"/>
    </location>
</feature>
<dbReference type="InterPro" id="IPR059009">
    <property type="entry name" value="Znf_C2H2_17_1st"/>
</dbReference>
<dbReference type="AlphaFoldDB" id="A0A8T9B9B8"/>
<dbReference type="Proteomes" id="UP000469559">
    <property type="component" value="Unassembled WGS sequence"/>
</dbReference>
<dbReference type="InterPro" id="IPR059095">
    <property type="entry name" value="Znf_C2H2_17_2nd"/>
</dbReference>
<dbReference type="EMBL" id="QGMF01000594">
    <property type="protein sequence ID" value="TVY14902.1"/>
    <property type="molecule type" value="Genomic_DNA"/>
</dbReference>
<evidence type="ECO:0000313" key="4">
    <source>
        <dbReference type="Proteomes" id="UP000469559"/>
    </source>
</evidence>
<evidence type="ECO:0000313" key="3">
    <source>
        <dbReference type="EMBL" id="TVY14902.1"/>
    </source>
</evidence>
<feature type="region of interest" description="Disordered" evidence="1">
    <location>
        <begin position="654"/>
        <end position="717"/>
    </location>
</feature>